<keyword evidence="2" id="KW-1185">Reference proteome</keyword>
<reference evidence="1 2" key="1">
    <citation type="submission" date="2024-12" db="EMBL/GenBank/DDBJ databases">
        <authorList>
            <person name="Hu S."/>
        </authorList>
    </citation>
    <scope>NUCLEOTIDE SEQUENCE [LARGE SCALE GENOMIC DNA]</scope>
    <source>
        <strain evidence="1 2">THG-T11</strain>
    </source>
</reference>
<dbReference type="InterPro" id="IPR046562">
    <property type="entry name" value="DUF6717"/>
</dbReference>
<protein>
    <submittedName>
        <fullName evidence="1">DUF6717 family protein</fullName>
    </submittedName>
</protein>
<evidence type="ECO:0000313" key="1">
    <source>
        <dbReference type="EMBL" id="MFN0257801.1"/>
    </source>
</evidence>
<organism evidence="1 2">
    <name type="scientific">Pedobacter ureilyticus</name>
    <dbReference type="NCBI Taxonomy" id="1393051"/>
    <lineage>
        <taxon>Bacteria</taxon>
        <taxon>Pseudomonadati</taxon>
        <taxon>Bacteroidota</taxon>
        <taxon>Sphingobacteriia</taxon>
        <taxon>Sphingobacteriales</taxon>
        <taxon>Sphingobacteriaceae</taxon>
        <taxon>Pedobacter</taxon>
    </lineage>
</organism>
<dbReference type="Pfam" id="PF20475">
    <property type="entry name" value="DUF6717"/>
    <property type="match status" value="1"/>
</dbReference>
<accession>A0ABW9JB44</accession>
<name>A0ABW9JB44_9SPHI</name>
<evidence type="ECO:0000313" key="2">
    <source>
        <dbReference type="Proteomes" id="UP001517247"/>
    </source>
</evidence>
<sequence>MKRDFRFYKVANGDWYIDLPEWKGDPEDLQMIQGADEWLYLVSSAAEVTLTIADDIIDKAEFMTLIRLGEANLGGGGNYFLERYQKRNVDLKIWLCEIVEFVFGKYPQRIYFKVN</sequence>
<dbReference type="EMBL" id="SSHJ02000011">
    <property type="protein sequence ID" value="MFN0257801.1"/>
    <property type="molecule type" value="Genomic_DNA"/>
</dbReference>
<dbReference type="RefSeq" id="WP_138724879.1">
    <property type="nucleotide sequence ID" value="NZ_SSHJ02000011.1"/>
</dbReference>
<proteinExistence type="predicted"/>
<dbReference type="Proteomes" id="UP001517247">
    <property type="component" value="Unassembled WGS sequence"/>
</dbReference>
<comment type="caution">
    <text evidence="1">The sequence shown here is derived from an EMBL/GenBank/DDBJ whole genome shotgun (WGS) entry which is preliminary data.</text>
</comment>
<gene>
    <name evidence="1" type="ORF">E6A44_019610</name>
</gene>